<dbReference type="PANTHER" id="PTHR33928:SF2">
    <property type="entry name" value="PECTATE LYASE SUPERFAMILY PROTEIN DOMAIN-CONTAINING PROTEIN-RELATED"/>
    <property type="match status" value="1"/>
</dbReference>
<dbReference type="Proteomes" id="UP001610432">
    <property type="component" value="Unassembled WGS sequence"/>
</dbReference>
<evidence type="ECO:0000256" key="1">
    <source>
        <dbReference type="ARBA" id="ARBA00004613"/>
    </source>
</evidence>
<organism evidence="7 8">
    <name type="scientific">Aspergillus lucknowensis</name>
    <dbReference type="NCBI Taxonomy" id="176173"/>
    <lineage>
        <taxon>Eukaryota</taxon>
        <taxon>Fungi</taxon>
        <taxon>Dikarya</taxon>
        <taxon>Ascomycota</taxon>
        <taxon>Pezizomycotina</taxon>
        <taxon>Eurotiomycetes</taxon>
        <taxon>Eurotiomycetidae</taxon>
        <taxon>Eurotiales</taxon>
        <taxon>Aspergillaceae</taxon>
        <taxon>Aspergillus</taxon>
        <taxon>Aspergillus subgen. Nidulantes</taxon>
    </lineage>
</organism>
<comment type="subcellular location">
    <subcellularLocation>
        <location evidence="1">Secreted</location>
    </subcellularLocation>
</comment>
<name>A0ABR4LYE2_9EURO</name>
<dbReference type="PANTHER" id="PTHR33928">
    <property type="entry name" value="POLYGALACTURONASE QRT3"/>
    <property type="match status" value="1"/>
</dbReference>
<dbReference type="Pfam" id="PF12708">
    <property type="entry name" value="Pect-lyase_RHGA_epim"/>
    <property type="match status" value="2"/>
</dbReference>
<accession>A0ABR4LYE2</accession>
<keyword evidence="7" id="KW-0456">Lyase</keyword>
<keyword evidence="3 5" id="KW-0732">Signal</keyword>
<feature type="region of interest" description="Disordered" evidence="4">
    <location>
        <begin position="417"/>
        <end position="455"/>
    </location>
</feature>
<dbReference type="RefSeq" id="XP_070888524.1">
    <property type="nucleotide sequence ID" value="XM_071034890.1"/>
</dbReference>
<dbReference type="GO" id="GO:0016829">
    <property type="term" value="F:lyase activity"/>
    <property type="evidence" value="ECO:0007669"/>
    <property type="project" value="UniProtKB-KW"/>
</dbReference>
<dbReference type="SUPFAM" id="SSF51126">
    <property type="entry name" value="Pectin lyase-like"/>
    <property type="match status" value="2"/>
</dbReference>
<dbReference type="Gene3D" id="2.160.20.10">
    <property type="entry name" value="Single-stranded right-handed beta-helix, Pectin lyase-like"/>
    <property type="match status" value="2"/>
</dbReference>
<evidence type="ECO:0000313" key="8">
    <source>
        <dbReference type="Proteomes" id="UP001610432"/>
    </source>
</evidence>
<evidence type="ECO:0000259" key="6">
    <source>
        <dbReference type="Pfam" id="PF12708"/>
    </source>
</evidence>
<dbReference type="InterPro" id="IPR039279">
    <property type="entry name" value="QRT3-like"/>
</dbReference>
<feature type="domain" description="Rhamnogalacturonase A/B/Epimerase-like pectate lyase" evidence="6">
    <location>
        <begin position="92"/>
        <end position="316"/>
    </location>
</feature>
<evidence type="ECO:0000256" key="4">
    <source>
        <dbReference type="SAM" id="MobiDB-lite"/>
    </source>
</evidence>
<proteinExistence type="predicted"/>
<reference evidence="7 8" key="1">
    <citation type="submission" date="2024-07" db="EMBL/GenBank/DDBJ databases">
        <title>Section-level genome sequencing and comparative genomics of Aspergillus sections Usti and Cavernicolus.</title>
        <authorList>
            <consortium name="Lawrence Berkeley National Laboratory"/>
            <person name="Nybo J.L."/>
            <person name="Vesth T.C."/>
            <person name="Theobald S."/>
            <person name="Frisvad J.C."/>
            <person name="Larsen T.O."/>
            <person name="Kjaerboelling I."/>
            <person name="Rothschild-Mancinelli K."/>
            <person name="Lyhne E.K."/>
            <person name="Kogle M.E."/>
            <person name="Barry K."/>
            <person name="Clum A."/>
            <person name="Na H."/>
            <person name="Ledsgaard L."/>
            <person name="Lin J."/>
            <person name="Lipzen A."/>
            <person name="Kuo A."/>
            <person name="Riley R."/>
            <person name="Mondo S."/>
            <person name="Labutti K."/>
            <person name="Haridas S."/>
            <person name="Pangalinan J."/>
            <person name="Salamov A.A."/>
            <person name="Simmons B.A."/>
            <person name="Magnuson J.K."/>
            <person name="Chen J."/>
            <person name="Drula E."/>
            <person name="Henrissat B."/>
            <person name="Wiebenga A."/>
            <person name="Lubbers R.J."/>
            <person name="Gomes A.C."/>
            <person name="Macurrencykelacurrency M.R."/>
            <person name="Stajich J."/>
            <person name="Grigoriev I.V."/>
            <person name="Mortensen U.H."/>
            <person name="De Vries R.P."/>
            <person name="Baker S.E."/>
            <person name="Andersen M.R."/>
        </authorList>
    </citation>
    <scope>NUCLEOTIDE SEQUENCE [LARGE SCALE GENOMIC DNA]</scope>
    <source>
        <strain evidence="7 8">CBS 449.75</strain>
    </source>
</reference>
<sequence>MVRLQPLALALFALGASAAVLEIPSVDIAVDRALKDYGNAAYKAPGKTTPHGKSVKPVSQSHADAAANGTFWLDSMKHQGISPTAPEGYKVYRNVKDFGATGIGDGVTDDTAAIQEAIASGDRCGQECISDTTMPALVYFPPGTYVISAPIFDYYITHIVGDANDLPVLKGSANFNGGYLIDADPYFTSDLNWVSTTVFFRTIRNFVFDLRDVPAGNTVSGIHWPTAQATSLQNIVFELSDAEGTQHQGIFCESGSAGFLGDLVFNGGNVAAGLGNQQFTVRNLTFNNAKTAISHYWDWGWTYKSISINDCEVGIDISAGGHDEQAVSSITLIDSSITNTPVGILTARDSSSKPVTAGSVIIENVEIQNVPAVVKGNSSTILEGTDGTIEAWGQGHRYTPDGPESFADTITANKRPESLVQGDRYYERSKPQYTSESASSFSSVRDGGAKGDASTDDTEALQSVIDDAASSGKIVFFDAGIYVVTKTLQIPAGSRIVGEALPVILSSGDFFNDMENPKPVVQVGESGQTGQVEWSDMIVSTRGAQAGAILIEWNLSSPSDEPSGMWEVHTRVGGFAGSEQQQEQCLVSPDTTIPPGTPNPDCIVAYMLMHITKEANGLYIENSWFWVADHDIDGDSQITLYSGRGLLIESTEGNIWLSGTAVEHNVLYQYQLVNTKNIYMGQIQTESAYYQPNPIATEPFPVVADLNDPDFEKSCSGKDGNCAVGWGLRVVDSSDILVYGAGLYSFFINNDASCSAQDSGTVCQNSVFSIEGDSSISVYNLNTVGVDSMADIDGESMANYADNGNVFNENIALFRNA</sequence>
<keyword evidence="8" id="KW-1185">Reference proteome</keyword>
<feature type="compositionally biased region" description="Polar residues" evidence="4">
    <location>
        <begin position="431"/>
        <end position="443"/>
    </location>
</feature>
<keyword evidence="2" id="KW-0964">Secreted</keyword>
<dbReference type="CDD" id="cd23668">
    <property type="entry name" value="GH55_beta13glucanase-like"/>
    <property type="match status" value="1"/>
</dbReference>
<dbReference type="GeneID" id="98149962"/>
<dbReference type="InterPro" id="IPR024535">
    <property type="entry name" value="RHGA/B-epi-like_pectate_lyase"/>
</dbReference>
<evidence type="ECO:0000313" key="7">
    <source>
        <dbReference type="EMBL" id="KAL2869545.1"/>
    </source>
</evidence>
<dbReference type="InterPro" id="IPR011050">
    <property type="entry name" value="Pectin_lyase_fold/virulence"/>
</dbReference>
<feature type="signal peptide" evidence="5">
    <location>
        <begin position="1"/>
        <end position="18"/>
    </location>
</feature>
<evidence type="ECO:0000256" key="3">
    <source>
        <dbReference type="ARBA" id="ARBA00022729"/>
    </source>
</evidence>
<feature type="domain" description="Rhamnogalacturonase A/B/Epimerase-like pectate lyase" evidence="6">
    <location>
        <begin position="441"/>
        <end position="510"/>
    </location>
</feature>
<gene>
    <name evidence="7" type="ORF">BJX67DRAFT_392073</name>
</gene>
<feature type="chain" id="PRO_5046185644" evidence="5">
    <location>
        <begin position="19"/>
        <end position="817"/>
    </location>
</feature>
<dbReference type="InterPro" id="IPR012334">
    <property type="entry name" value="Pectin_lyas_fold"/>
</dbReference>
<comment type="caution">
    <text evidence="7">The sequence shown here is derived from an EMBL/GenBank/DDBJ whole genome shotgun (WGS) entry which is preliminary data.</text>
</comment>
<evidence type="ECO:0000256" key="5">
    <source>
        <dbReference type="SAM" id="SignalP"/>
    </source>
</evidence>
<evidence type="ECO:0000256" key="2">
    <source>
        <dbReference type="ARBA" id="ARBA00022525"/>
    </source>
</evidence>
<dbReference type="EMBL" id="JBFXLQ010000009">
    <property type="protein sequence ID" value="KAL2869545.1"/>
    <property type="molecule type" value="Genomic_DNA"/>
</dbReference>
<protein>
    <submittedName>
        <fullName evidence="7">Pectate lyase superfamily protein-domain-containing protein</fullName>
    </submittedName>
</protein>